<gene>
    <name evidence="4" type="ORF">J2S62_001468</name>
</gene>
<feature type="region of interest" description="Disordered" evidence="1">
    <location>
        <begin position="46"/>
        <end position="77"/>
    </location>
</feature>
<dbReference type="Gene3D" id="1.10.150.280">
    <property type="entry name" value="AF1531-like domain"/>
    <property type="match status" value="1"/>
</dbReference>
<dbReference type="InterPro" id="IPR003583">
    <property type="entry name" value="Hlx-hairpin-Hlx_DNA-bd_motif"/>
</dbReference>
<dbReference type="Proteomes" id="UP001183794">
    <property type="component" value="Unassembled WGS sequence"/>
</dbReference>
<reference evidence="4 5" key="1">
    <citation type="submission" date="2023-07" db="EMBL/GenBank/DDBJ databases">
        <title>Sequencing the genomes of 1000 actinobacteria strains.</title>
        <authorList>
            <person name="Klenk H.-P."/>
        </authorList>
    </citation>
    <scope>NUCLEOTIDE SEQUENCE [LARGE SCALE GENOMIC DNA]</scope>
    <source>
        <strain evidence="4 5">DSM 22966</strain>
    </source>
</reference>
<proteinExistence type="predicted"/>
<accession>A0ABU2B0T3</accession>
<feature type="domain" description="Helix-hairpin-helix DNA-binding motif class 1" evidence="3">
    <location>
        <begin position="174"/>
        <end position="193"/>
    </location>
</feature>
<name>A0ABU2B0T3_9MICC</name>
<dbReference type="Gene3D" id="3.10.560.10">
    <property type="entry name" value="Outer membrane lipoprotein wza domain like"/>
    <property type="match status" value="1"/>
</dbReference>
<keyword evidence="2" id="KW-0472">Membrane</keyword>
<keyword evidence="2" id="KW-0812">Transmembrane</keyword>
<sequence>MGKHLADTAPPQRPPLWRTKITLSAVLMLIVVAATIYGFRWLTTEQPSSPEPTVAVDRTDSATVEPAQDNEPGDASVGPDTTIIHVAGAVHQPGIVELETGARVVDAIEGAGGPTEAAVLDALNLAAIVNDGDYILVPDEQSETQAETSSGSPGGSAAGPGNPSTVNLNTADATQLETLPGVGPATAEQIIAHRQQHGPFTQLADIEAVSGIGPATRERLDGLVSW</sequence>
<dbReference type="Pfam" id="PF12836">
    <property type="entry name" value="HHH_3"/>
    <property type="match status" value="1"/>
</dbReference>
<feature type="region of interest" description="Disordered" evidence="1">
    <location>
        <begin position="141"/>
        <end position="167"/>
    </location>
</feature>
<dbReference type="SMART" id="SM00278">
    <property type="entry name" value="HhH1"/>
    <property type="match status" value="2"/>
</dbReference>
<keyword evidence="2" id="KW-1133">Transmembrane helix</keyword>
<dbReference type="EMBL" id="JAVDYJ010000001">
    <property type="protein sequence ID" value="MDR7347211.1"/>
    <property type="molecule type" value="Genomic_DNA"/>
</dbReference>
<evidence type="ECO:0000313" key="4">
    <source>
        <dbReference type="EMBL" id="MDR7347211.1"/>
    </source>
</evidence>
<evidence type="ECO:0000256" key="2">
    <source>
        <dbReference type="SAM" id="Phobius"/>
    </source>
</evidence>
<dbReference type="InterPro" id="IPR010994">
    <property type="entry name" value="RuvA_2-like"/>
</dbReference>
<organism evidence="4 5">
    <name type="scientific">Enteractinococcus fodinae</name>
    <dbReference type="NCBI Taxonomy" id="684663"/>
    <lineage>
        <taxon>Bacteria</taxon>
        <taxon>Bacillati</taxon>
        <taxon>Actinomycetota</taxon>
        <taxon>Actinomycetes</taxon>
        <taxon>Micrococcales</taxon>
        <taxon>Micrococcaceae</taxon>
    </lineage>
</organism>
<evidence type="ECO:0000256" key="1">
    <source>
        <dbReference type="SAM" id="MobiDB-lite"/>
    </source>
</evidence>
<feature type="domain" description="Helix-hairpin-helix DNA-binding motif class 1" evidence="3">
    <location>
        <begin position="204"/>
        <end position="223"/>
    </location>
</feature>
<dbReference type="InterPro" id="IPR051675">
    <property type="entry name" value="Endo/Exo/Phosphatase_dom_1"/>
</dbReference>
<keyword evidence="5" id="KW-1185">Reference proteome</keyword>
<dbReference type="InterPro" id="IPR019554">
    <property type="entry name" value="Soluble_ligand-bd"/>
</dbReference>
<dbReference type="PANTHER" id="PTHR21180:SF32">
    <property type="entry name" value="ENDONUCLEASE_EXONUCLEASE_PHOSPHATASE FAMILY DOMAIN-CONTAINING PROTEIN 1"/>
    <property type="match status" value="1"/>
</dbReference>
<feature type="transmembrane region" description="Helical" evidence="2">
    <location>
        <begin position="21"/>
        <end position="42"/>
    </location>
</feature>
<evidence type="ECO:0000259" key="3">
    <source>
        <dbReference type="SMART" id="SM00278"/>
    </source>
</evidence>
<dbReference type="RefSeq" id="WP_310173124.1">
    <property type="nucleotide sequence ID" value="NZ_BAABHE010000002.1"/>
</dbReference>
<dbReference type="Pfam" id="PF10531">
    <property type="entry name" value="SLBB"/>
    <property type="match status" value="1"/>
</dbReference>
<protein>
    <submittedName>
        <fullName evidence="4">Competence protein ComEA</fullName>
    </submittedName>
</protein>
<comment type="caution">
    <text evidence="4">The sequence shown here is derived from an EMBL/GenBank/DDBJ whole genome shotgun (WGS) entry which is preliminary data.</text>
</comment>
<dbReference type="SUPFAM" id="SSF47781">
    <property type="entry name" value="RuvA domain 2-like"/>
    <property type="match status" value="1"/>
</dbReference>
<dbReference type="PANTHER" id="PTHR21180">
    <property type="entry name" value="ENDONUCLEASE/EXONUCLEASE/PHOSPHATASE FAMILY DOMAIN-CONTAINING PROTEIN 1"/>
    <property type="match status" value="1"/>
</dbReference>
<evidence type="ECO:0000313" key="5">
    <source>
        <dbReference type="Proteomes" id="UP001183794"/>
    </source>
</evidence>